<name>A0A819UC21_9BILA</name>
<dbReference type="GO" id="GO:0016020">
    <property type="term" value="C:membrane"/>
    <property type="evidence" value="ECO:0007669"/>
    <property type="project" value="TreeGrafter"/>
</dbReference>
<evidence type="ECO:0000313" key="2">
    <source>
        <dbReference type="EMBL" id="CAF4091708.1"/>
    </source>
</evidence>
<dbReference type="InterPro" id="IPR050879">
    <property type="entry name" value="Acyltransferase_3"/>
</dbReference>
<feature type="transmembrane region" description="Helical" evidence="1">
    <location>
        <begin position="110"/>
        <end position="131"/>
    </location>
</feature>
<evidence type="ECO:0000256" key="1">
    <source>
        <dbReference type="SAM" id="Phobius"/>
    </source>
</evidence>
<dbReference type="EMBL" id="CAJOAY010005011">
    <property type="protein sequence ID" value="CAF4091708.1"/>
    <property type="molecule type" value="Genomic_DNA"/>
</dbReference>
<accession>A0A819UC21</accession>
<dbReference type="GO" id="GO:0000271">
    <property type="term" value="P:polysaccharide biosynthetic process"/>
    <property type="evidence" value="ECO:0007669"/>
    <property type="project" value="TreeGrafter"/>
</dbReference>
<reference evidence="2" key="1">
    <citation type="submission" date="2021-02" db="EMBL/GenBank/DDBJ databases">
        <authorList>
            <person name="Nowell W R."/>
        </authorList>
    </citation>
    <scope>NUCLEOTIDE SEQUENCE</scope>
</reference>
<dbReference type="AlphaFoldDB" id="A0A819UC21"/>
<protein>
    <recommendedName>
        <fullName evidence="4">Acyltransferase 3 domain-containing protein</fullName>
    </recommendedName>
</protein>
<dbReference type="PANTHER" id="PTHR23028">
    <property type="entry name" value="ACETYLTRANSFERASE"/>
    <property type="match status" value="1"/>
</dbReference>
<gene>
    <name evidence="2" type="ORF">OKA104_LOCUS35176</name>
</gene>
<keyword evidence="1" id="KW-0472">Membrane</keyword>
<feature type="transmembrane region" description="Helical" evidence="1">
    <location>
        <begin position="207"/>
        <end position="226"/>
    </location>
</feature>
<comment type="caution">
    <text evidence="2">The sequence shown here is derived from an EMBL/GenBank/DDBJ whole genome shotgun (WGS) entry which is preliminary data.</text>
</comment>
<keyword evidence="1" id="KW-0812">Transmembrane</keyword>
<feature type="transmembrane region" description="Helical" evidence="1">
    <location>
        <begin position="47"/>
        <end position="66"/>
    </location>
</feature>
<keyword evidence="1" id="KW-1133">Transmembrane helix</keyword>
<dbReference type="Proteomes" id="UP000663881">
    <property type="component" value="Unassembled WGS sequence"/>
</dbReference>
<organism evidence="2 3">
    <name type="scientific">Adineta steineri</name>
    <dbReference type="NCBI Taxonomy" id="433720"/>
    <lineage>
        <taxon>Eukaryota</taxon>
        <taxon>Metazoa</taxon>
        <taxon>Spiralia</taxon>
        <taxon>Gnathifera</taxon>
        <taxon>Rotifera</taxon>
        <taxon>Eurotatoria</taxon>
        <taxon>Bdelloidea</taxon>
        <taxon>Adinetida</taxon>
        <taxon>Adinetidae</taxon>
        <taxon>Adineta</taxon>
    </lineage>
</organism>
<evidence type="ECO:0008006" key="4">
    <source>
        <dbReference type="Google" id="ProtNLM"/>
    </source>
</evidence>
<feature type="transmembrane region" description="Helical" evidence="1">
    <location>
        <begin position="71"/>
        <end position="90"/>
    </location>
</feature>
<proteinExistence type="predicted"/>
<sequence length="361" mass="42987">MLPENLKEFGETLISIICLSSNIYFWWKDDGYFNDLTELNPLVHTWSLAVEEQFYFIFPILCYLFLRKKFYLIILLICSAVVSLFLSQWGGNFQYMLIKEFQMFSQYRYASFYLPIGRIWELLFGAFIAFYLQDNDTNNTRPLRWIGLLSYSAYLWHQPLLAFTRLQSNQTLNIIIVVSSIFPLSIFSYFFIEQPFRNKKYFSRQKIFLMSGLAFVITLFIAIFLIQTANNRSMIVNKSNDTYLSDLKKYDNWQYVVRNFNALERKSKTFSNRTITLNKRVVLIGDSFAQDFYNVIIEGKHLIDYEIRVHFVYSRCQIYLGLEDRRKFIEVKHRQTCTNANDIKYALPLIRVSLSYTNSIK</sequence>
<evidence type="ECO:0000313" key="3">
    <source>
        <dbReference type="Proteomes" id="UP000663881"/>
    </source>
</evidence>
<dbReference type="PANTHER" id="PTHR23028:SF53">
    <property type="entry name" value="ACYL_TRANSF_3 DOMAIN-CONTAINING PROTEIN"/>
    <property type="match status" value="1"/>
</dbReference>
<feature type="transmembrane region" description="Helical" evidence="1">
    <location>
        <begin position="172"/>
        <end position="192"/>
    </location>
</feature>
<feature type="transmembrane region" description="Helical" evidence="1">
    <location>
        <begin position="9"/>
        <end position="27"/>
    </location>
</feature>